<dbReference type="SUPFAM" id="SSF52058">
    <property type="entry name" value="L domain-like"/>
    <property type="match status" value="1"/>
</dbReference>
<proteinExistence type="predicted"/>
<dbReference type="InterPro" id="IPR001611">
    <property type="entry name" value="Leu-rich_rpt"/>
</dbReference>
<dbReference type="SMART" id="SM00369">
    <property type="entry name" value="LRR_TYP"/>
    <property type="match status" value="4"/>
</dbReference>
<keyword evidence="3" id="KW-0732">Signal</keyword>
<dbReference type="AlphaFoldDB" id="A0AA38HWH0"/>
<evidence type="ECO:0000256" key="2">
    <source>
        <dbReference type="ARBA" id="ARBA00022737"/>
    </source>
</evidence>
<organism evidence="4 5">
    <name type="scientific">Zophobas morio</name>
    <dbReference type="NCBI Taxonomy" id="2755281"/>
    <lineage>
        <taxon>Eukaryota</taxon>
        <taxon>Metazoa</taxon>
        <taxon>Ecdysozoa</taxon>
        <taxon>Arthropoda</taxon>
        <taxon>Hexapoda</taxon>
        <taxon>Insecta</taxon>
        <taxon>Pterygota</taxon>
        <taxon>Neoptera</taxon>
        <taxon>Endopterygota</taxon>
        <taxon>Coleoptera</taxon>
        <taxon>Polyphaga</taxon>
        <taxon>Cucujiformia</taxon>
        <taxon>Tenebrionidae</taxon>
        <taxon>Zophobas</taxon>
    </lineage>
</organism>
<evidence type="ECO:0000313" key="4">
    <source>
        <dbReference type="EMBL" id="KAJ3644791.1"/>
    </source>
</evidence>
<gene>
    <name evidence="4" type="ORF">Zmor_022494</name>
</gene>
<evidence type="ECO:0000256" key="3">
    <source>
        <dbReference type="SAM" id="SignalP"/>
    </source>
</evidence>
<sequence length="357" mass="41481">MNLKVLPILFICFLKSSTTCDFPFDDRIIVWDVTKNYCVEEITVVSYPIISGQAVIKNEYIPTLYCKFFNVKSDLSSIVFDNCGINRIEEKCFSQKIENISSTIIITNNQLKSIKTGTFSNLKVLYIRLNNNQIEMIEDESFHNLTLLDELDLSFNRLYSLNSKAFVNLLNFRTLLLESNRITSLQKESLVFFREVDSRLNIKCNEVTYLDKDFLGGMTAPKLHLNLYNNRLVSLPEGIFDYHYFIQIDVSRNPLTKVSKYFCSRNCTVETLCFGCKGMSEESVRESVQNIENWVDEMGDKVTTLLTDGYCAFKKNNTKIVRDRRLPAMCSGGKNTEEIDFWVYFKIFITLYIVMWI</sequence>
<dbReference type="InterPro" id="IPR003591">
    <property type="entry name" value="Leu-rich_rpt_typical-subtyp"/>
</dbReference>
<reference evidence="4" key="1">
    <citation type="journal article" date="2023" name="G3 (Bethesda)">
        <title>Whole genome assemblies of Zophobas morio and Tenebrio molitor.</title>
        <authorList>
            <person name="Kaur S."/>
            <person name="Stinson S.A."/>
            <person name="diCenzo G.C."/>
        </authorList>
    </citation>
    <scope>NUCLEOTIDE SEQUENCE</scope>
    <source>
        <strain evidence="4">QUZm001</strain>
    </source>
</reference>
<keyword evidence="5" id="KW-1185">Reference proteome</keyword>
<dbReference type="PANTHER" id="PTHR45712">
    <property type="entry name" value="AGAP008170-PA"/>
    <property type="match status" value="1"/>
</dbReference>
<feature type="signal peptide" evidence="3">
    <location>
        <begin position="1"/>
        <end position="20"/>
    </location>
</feature>
<dbReference type="InterPro" id="IPR032675">
    <property type="entry name" value="LRR_dom_sf"/>
</dbReference>
<keyword evidence="1" id="KW-0433">Leucine-rich repeat</keyword>
<dbReference type="PANTHER" id="PTHR45712:SF22">
    <property type="entry name" value="INSULIN-LIKE GROWTH FACTOR-BINDING PROTEIN COMPLEX ACID LABILE SUBUNIT"/>
    <property type="match status" value="1"/>
</dbReference>
<protein>
    <submittedName>
        <fullName evidence="4">Uncharacterized protein</fullName>
    </submittedName>
</protein>
<evidence type="ECO:0000313" key="5">
    <source>
        <dbReference type="Proteomes" id="UP001168821"/>
    </source>
</evidence>
<accession>A0AA38HWH0</accession>
<comment type="caution">
    <text evidence="4">The sequence shown here is derived from an EMBL/GenBank/DDBJ whole genome shotgun (WGS) entry which is preliminary data.</text>
</comment>
<dbReference type="Pfam" id="PF13855">
    <property type="entry name" value="LRR_8"/>
    <property type="match status" value="1"/>
</dbReference>
<dbReference type="InterPro" id="IPR050333">
    <property type="entry name" value="SLRP"/>
</dbReference>
<feature type="chain" id="PRO_5041224269" evidence="3">
    <location>
        <begin position="21"/>
        <end position="357"/>
    </location>
</feature>
<name>A0AA38HWH0_9CUCU</name>
<dbReference type="Gene3D" id="3.80.10.10">
    <property type="entry name" value="Ribonuclease Inhibitor"/>
    <property type="match status" value="2"/>
</dbReference>
<dbReference type="Proteomes" id="UP001168821">
    <property type="component" value="Unassembled WGS sequence"/>
</dbReference>
<dbReference type="EMBL" id="JALNTZ010000007">
    <property type="protein sequence ID" value="KAJ3644791.1"/>
    <property type="molecule type" value="Genomic_DNA"/>
</dbReference>
<evidence type="ECO:0000256" key="1">
    <source>
        <dbReference type="ARBA" id="ARBA00022614"/>
    </source>
</evidence>
<keyword evidence="2" id="KW-0677">Repeat</keyword>